<dbReference type="AlphaFoldDB" id="A0A1G5HV20"/>
<reference evidence="4 5" key="1">
    <citation type="submission" date="2016-10" db="EMBL/GenBank/DDBJ databases">
        <authorList>
            <person name="de Groot N.N."/>
        </authorList>
    </citation>
    <scope>NUCLEOTIDE SEQUENCE [LARGE SCALE GENOMIC DNA]</scope>
    <source>
        <strain evidence="4 5">CGMCC 1.8925</strain>
    </source>
</reference>
<dbReference type="PANTHER" id="PTHR35936">
    <property type="entry name" value="MEMBRANE-BOUND LYTIC MUREIN TRANSGLYCOSYLASE F"/>
    <property type="match status" value="1"/>
</dbReference>
<protein>
    <submittedName>
        <fullName evidence="4">Amino acid ABC transporter substrate-binding protein, PAAT family (TC 3.A.1.3.-)</fullName>
    </submittedName>
</protein>
<dbReference type="PANTHER" id="PTHR35936:SF38">
    <property type="entry name" value="GLUTAMINE-BINDING PERIPLASMIC PROTEIN"/>
    <property type="match status" value="1"/>
</dbReference>
<dbReference type="STRING" id="336292.SAMN05660710_02325"/>
<evidence type="ECO:0000313" key="5">
    <source>
        <dbReference type="Proteomes" id="UP000199502"/>
    </source>
</evidence>
<dbReference type="Proteomes" id="UP000199502">
    <property type="component" value="Unassembled WGS sequence"/>
</dbReference>
<feature type="domain" description="Solute-binding protein family 3/N-terminal" evidence="3">
    <location>
        <begin position="33"/>
        <end position="257"/>
    </location>
</feature>
<gene>
    <name evidence="4" type="ORF">SAMN05660710_02325</name>
</gene>
<dbReference type="RefSeq" id="WP_090744336.1">
    <property type="nucleotide sequence ID" value="NZ_FMVT01000007.1"/>
</dbReference>
<dbReference type="InterPro" id="IPR001638">
    <property type="entry name" value="Solute-binding_3/MltF_N"/>
</dbReference>
<proteinExistence type="predicted"/>
<dbReference type="SUPFAM" id="SSF53850">
    <property type="entry name" value="Periplasmic binding protein-like II"/>
    <property type="match status" value="1"/>
</dbReference>
<sequence>MKSSILAMSVIAATGLAAPAFADKLDDIISSGTLRCAVVLDFPPMGSRDESNTPIGFDVDYCNDLAAALGVEAEIVETTFPERIPALMSGRVDVAVASTSDTLERAKTVGFSIPYYAFENAVVANEGVEMADWEGMRGKTVGATAGTYEAIWLEEKVAEWGEGSFRPYQNQADVFLALSQGQLDATVSTVEVAEANVASGNFPGIKIVDKAPMVPDYVALITLREEYGLINYMNLFINQQVRTGRYDELYEKWVGEGEPADLTVQGVYR</sequence>
<accession>A0A1G5HV20</accession>
<feature type="signal peptide" evidence="2">
    <location>
        <begin position="1"/>
        <end position="22"/>
    </location>
</feature>
<evidence type="ECO:0000256" key="1">
    <source>
        <dbReference type="ARBA" id="ARBA00022729"/>
    </source>
</evidence>
<keyword evidence="1 2" id="KW-0732">Signal</keyword>
<organism evidence="4 5">
    <name type="scientific">Paracoccus tibetensis</name>
    <dbReference type="NCBI Taxonomy" id="336292"/>
    <lineage>
        <taxon>Bacteria</taxon>
        <taxon>Pseudomonadati</taxon>
        <taxon>Pseudomonadota</taxon>
        <taxon>Alphaproteobacteria</taxon>
        <taxon>Rhodobacterales</taxon>
        <taxon>Paracoccaceae</taxon>
        <taxon>Paracoccus</taxon>
    </lineage>
</organism>
<keyword evidence="5" id="KW-1185">Reference proteome</keyword>
<dbReference type="Pfam" id="PF00497">
    <property type="entry name" value="SBP_bac_3"/>
    <property type="match status" value="1"/>
</dbReference>
<dbReference type="SMART" id="SM00062">
    <property type="entry name" value="PBPb"/>
    <property type="match status" value="1"/>
</dbReference>
<evidence type="ECO:0000256" key="2">
    <source>
        <dbReference type="SAM" id="SignalP"/>
    </source>
</evidence>
<dbReference type="OrthoDB" id="6192933at2"/>
<evidence type="ECO:0000313" key="4">
    <source>
        <dbReference type="EMBL" id="SCY67603.1"/>
    </source>
</evidence>
<dbReference type="Gene3D" id="3.40.190.10">
    <property type="entry name" value="Periplasmic binding protein-like II"/>
    <property type="match status" value="2"/>
</dbReference>
<name>A0A1G5HV20_9RHOB</name>
<dbReference type="EMBL" id="FMVT01000007">
    <property type="protein sequence ID" value="SCY67603.1"/>
    <property type="molecule type" value="Genomic_DNA"/>
</dbReference>
<feature type="chain" id="PRO_5011539813" evidence="2">
    <location>
        <begin position="23"/>
        <end position="269"/>
    </location>
</feature>
<evidence type="ECO:0000259" key="3">
    <source>
        <dbReference type="SMART" id="SM00062"/>
    </source>
</evidence>